<feature type="domain" description="Methylamine utilisation protein MauE" evidence="6">
    <location>
        <begin position="16"/>
        <end position="142"/>
    </location>
</feature>
<dbReference type="Proteomes" id="UP001153642">
    <property type="component" value="Unassembled WGS sequence"/>
</dbReference>
<evidence type="ECO:0000256" key="1">
    <source>
        <dbReference type="ARBA" id="ARBA00004141"/>
    </source>
</evidence>
<evidence type="ECO:0000256" key="4">
    <source>
        <dbReference type="ARBA" id="ARBA00023136"/>
    </source>
</evidence>
<dbReference type="InterPro" id="IPR009908">
    <property type="entry name" value="Methylamine_util_MauE"/>
</dbReference>
<evidence type="ECO:0000256" key="3">
    <source>
        <dbReference type="ARBA" id="ARBA00022989"/>
    </source>
</evidence>
<dbReference type="RefSeq" id="WP_277898471.1">
    <property type="nucleotide sequence ID" value="NZ_JAPMUA010000001.1"/>
</dbReference>
<proteinExistence type="predicted"/>
<reference evidence="7" key="1">
    <citation type="submission" date="2022-11" db="EMBL/GenBank/DDBJ databases">
        <title>High-quality draft genome sequence of Galbibacter sp. strain CMA-7.</title>
        <authorList>
            <person name="Wei L."/>
            <person name="Dong C."/>
            <person name="Shao Z."/>
        </authorList>
    </citation>
    <scope>NUCLEOTIDE SEQUENCE</scope>
    <source>
        <strain evidence="7">CMA-7</strain>
    </source>
</reference>
<keyword evidence="3 5" id="KW-1133">Transmembrane helix</keyword>
<protein>
    <recommendedName>
        <fullName evidence="6">Methylamine utilisation protein MauE domain-containing protein</fullName>
    </recommendedName>
</protein>
<evidence type="ECO:0000313" key="8">
    <source>
        <dbReference type="Proteomes" id="UP001153642"/>
    </source>
</evidence>
<keyword evidence="8" id="KW-1185">Reference proteome</keyword>
<accession>A0ABT6FN74</accession>
<feature type="transmembrane region" description="Helical" evidence="5">
    <location>
        <begin position="86"/>
        <end position="108"/>
    </location>
</feature>
<sequence>MRARYPYEFVGKHHKLLLELIVFLFVLLFVFTGATKLMEGDRFFNNLNNSPIIPGKAIAIVLSWAVPLLEIAVAALIAWPATRLKGLYSALALMAFFTLYVAGIVFFSPYVPCSCGGVITLLSWPQHLVLNTVLILLAITGIRLYGKKKPTFP</sequence>
<gene>
    <name evidence="7" type="ORF">OSR52_02450</name>
</gene>
<feature type="transmembrane region" description="Helical" evidence="5">
    <location>
        <begin position="57"/>
        <end position="79"/>
    </location>
</feature>
<evidence type="ECO:0000313" key="7">
    <source>
        <dbReference type="EMBL" id="MDG3584713.1"/>
    </source>
</evidence>
<evidence type="ECO:0000259" key="6">
    <source>
        <dbReference type="Pfam" id="PF07291"/>
    </source>
</evidence>
<organism evidence="7 8">
    <name type="scientific">Galbibacter pacificus</name>
    <dbReference type="NCBI Taxonomy" id="2996052"/>
    <lineage>
        <taxon>Bacteria</taxon>
        <taxon>Pseudomonadati</taxon>
        <taxon>Bacteroidota</taxon>
        <taxon>Flavobacteriia</taxon>
        <taxon>Flavobacteriales</taxon>
        <taxon>Flavobacteriaceae</taxon>
        <taxon>Galbibacter</taxon>
    </lineage>
</organism>
<dbReference type="Pfam" id="PF07291">
    <property type="entry name" value="MauE"/>
    <property type="match status" value="1"/>
</dbReference>
<keyword evidence="4 5" id="KW-0472">Membrane</keyword>
<evidence type="ECO:0000256" key="2">
    <source>
        <dbReference type="ARBA" id="ARBA00022692"/>
    </source>
</evidence>
<comment type="caution">
    <text evidence="7">The sequence shown here is derived from an EMBL/GenBank/DDBJ whole genome shotgun (WGS) entry which is preliminary data.</text>
</comment>
<dbReference type="EMBL" id="JAPMUA010000001">
    <property type="protein sequence ID" value="MDG3584713.1"/>
    <property type="molecule type" value="Genomic_DNA"/>
</dbReference>
<evidence type="ECO:0000256" key="5">
    <source>
        <dbReference type="SAM" id="Phobius"/>
    </source>
</evidence>
<keyword evidence="2 5" id="KW-0812">Transmembrane</keyword>
<comment type="subcellular location">
    <subcellularLocation>
        <location evidence="1">Membrane</location>
        <topology evidence="1">Multi-pass membrane protein</topology>
    </subcellularLocation>
</comment>
<feature type="transmembrane region" description="Helical" evidence="5">
    <location>
        <begin position="16"/>
        <end position="37"/>
    </location>
</feature>
<name>A0ABT6FN74_9FLAO</name>
<feature type="transmembrane region" description="Helical" evidence="5">
    <location>
        <begin position="128"/>
        <end position="146"/>
    </location>
</feature>